<evidence type="ECO:0000256" key="2">
    <source>
        <dbReference type="ARBA" id="ARBA00005013"/>
    </source>
</evidence>
<gene>
    <name evidence="8" type="primary">folB</name>
    <name evidence="8" type="ORF">GCM10011399_22420</name>
</gene>
<comment type="function">
    <text evidence="6">Catalyzes the conversion of 7,8-dihydroneopterin to 6-hydroxymethyl-7,8-dihydropterin.</text>
</comment>
<dbReference type="InterPro" id="IPR006157">
    <property type="entry name" value="FolB_dom"/>
</dbReference>
<feature type="domain" description="Dihydroneopterin aldolase/epimerase" evidence="7">
    <location>
        <begin position="21"/>
        <end position="133"/>
    </location>
</feature>
<protein>
    <recommendedName>
        <fullName evidence="6">7,8-dihydroneopterin aldolase</fullName>
        <ecNumber evidence="6">4.1.2.25</ecNumber>
    </recommendedName>
</protein>
<keyword evidence="9" id="KW-1185">Reference proteome</keyword>
<dbReference type="FunFam" id="3.30.1130.10:FF:000003">
    <property type="entry name" value="7,8-dihydroneopterin aldolase"/>
    <property type="match status" value="1"/>
</dbReference>
<evidence type="ECO:0000313" key="9">
    <source>
        <dbReference type="Proteomes" id="UP000598775"/>
    </source>
</evidence>
<name>A0A917BAT8_9MICO</name>
<dbReference type="PANTHER" id="PTHR42844">
    <property type="entry name" value="DIHYDRONEOPTERIN ALDOLASE 1-RELATED"/>
    <property type="match status" value="1"/>
</dbReference>
<comment type="similarity">
    <text evidence="3 6">Belongs to the DHNA family.</text>
</comment>
<organism evidence="8 9">
    <name type="scientific">Subtercola lobariae</name>
    <dbReference type="NCBI Taxonomy" id="1588641"/>
    <lineage>
        <taxon>Bacteria</taxon>
        <taxon>Bacillati</taxon>
        <taxon>Actinomycetota</taxon>
        <taxon>Actinomycetes</taxon>
        <taxon>Micrococcales</taxon>
        <taxon>Microbacteriaceae</taxon>
        <taxon>Subtercola</taxon>
    </lineage>
</organism>
<dbReference type="SMART" id="SM00905">
    <property type="entry name" value="FolB"/>
    <property type="match status" value="1"/>
</dbReference>
<dbReference type="AlphaFoldDB" id="A0A917BAT8"/>
<keyword evidence="5 6" id="KW-0456">Lyase</keyword>
<dbReference type="EC" id="4.1.2.25" evidence="6"/>
<dbReference type="NCBIfam" id="TIGR00526">
    <property type="entry name" value="folB_dom"/>
    <property type="match status" value="1"/>
</dbReference>
<comment type="pathway">
    <text evidence="2 6">Cofactor biosynthesis; tetrahydrofolate biosynthesis; 2-amino-4-hydroxy-6-hydroxymethyl-7,8-dihydropteridine diphosphate from 7,8-dihydroneopterin triphosphate: step 3/4.</text>
</comment>
<dbReference type="SUPFAM" id="SSF55620">
    <property type="entry name" value="Tetrahydrobiopterin biosynthesis enzymes-like"/>
    <property type="match status" value="1"/>
</dbReference>
<comment type="caution">
    <text evidence="8">The sequence shown here is derived from an EMBL/GenBank/DDBJ whole genome shotgun (WGS) entry which is preliminary data.</text>
</comment>
<dbReference type="CDD" id="cd00534">
    <property type="entry name" value="DHNA_DHNTPE"/>
    <property type="match status" value="1"/>
</dbReference>
<dbReference type="Pfam" id="PF02152">
    <property type="entry name" value="FolB"/>
    <property type="match status" value="1"/>
</dbReference>
<evidence type="ECO:0000256" key="4">
    <source>
        <dbReference type="ARBA" id="ARBA00022909"/>
    </source>
</evidence>
<evidence type="ECO:0000259" key="7">
    <source>
        <dbReference type="SMART" id="SM00905"/>
    </source>
</evidence>
<evidence type="ECO:0000256" key="3">
    <source>
        <dbReference type="ARBA" id="ARBA00005708"/>
    </source>
</evidence>
<dbReference type="GO" id="GO:0046654">
    <property type="term" value="P:tetrahydrofolate biosynthetic process"/>
    <property type="evidence" value="ECO:0007669"/>
    <property type="project" value="UniProtKB-UniRule"/>
</dbReference>
<dbReference type="EMBL" id="BMGP01000004">
    <property type="protein sequence ID" value="GGF28793.1"/>
    <property type="molecule type" value="Genomic_DNA"/>
</dbReference>
<dbReference type="InterPro" id="IPR006156">
    <property type="entry name" value="Dihydroneopterin_aldolase"/>
</dbReference>
<comment type="catalytic activity">
    <reaction evidence="1 6">
        <text>7,8-dihydroneopterin = 6-hydroxymethyl-7,8-dihydropterin + glycolaldehyde</text>
        <dbReference type="Rhea" id="RHEA:10540"/>
        <dbReference type="ChEBI" id="CHEBI:17001"/>
        <dbReference type="ChEBI" id="CHEBI:17071"/>
        <dbReference type="ChEBI" id="CHEBI:44841"/>
        <dbReference type="EC" id="4.1.2.25"/>
    </reaction>
</comment>
<dbReference type="InterPro" id="IPR043133">
    <property type="entry name" value="GTP-CH-I_C/QueF"/>
</dbReference>
<dbReference type="GO" id="GO:0046656">
    <property type="term" value="P:folic acid biosynthetic process"/>
    <property type="evidence" value="ECO:0007669"/>
    <property type="project" value="UniProtKB-UniRule"/>
</dbReference>
<dbReference type="GO" id="GO:0004150">
    <property type="term" value="F:dihydroneopterin aldolase activity"/>
    <property type="evidence" value="ECO:0007669"/>
    <property type="project" value="UniProtKB-UniRule"/>
</dbReference>
<evidence type="ECO:0000313" key="8">
    <source>
        <dbReference type="EMBL" id="GGF28793.1"/>
    </source>
</evidence>
<dbReference type="Proteomes" id="UP000598775">
    <property type="component" value="Unassembled WGS sequence"/>
</dbReference>
<dbReference type="Gene3D" id="3.30.1130.10">
    <property type="match status" value="1"/>
</dbReference>
<proteinExistence type="inferred from homology"/>
<evidence type="ECO:0000256" key="1">
    <source>
        <dbReference type="ARBA" id="ARBA00001353"/>
    </source>
</evidence>
<dbReference type="GO" id="GO:0005737">
    <property type="term" value="C:cytoplasm"/>
    <property type="evidence" value="ECO:0007669"/>
    <property type="project" value="TreeGrafter"/>
</dbReference>
<keyword evidence="4 6" id="KW-0289">Folate biosynthesis</keyword>
<accession>A0A917BAT8</accession>
<evidence type="ECO:0000256" key="6">
    <source>
        <dbReference type="RuleBase" id="RU362079"/>
    </source>
</evidence>
<dbReference type="NCBIfam" id="TIGR00525">
    <property type="entry name" value="folB"/>
    <property type="match status" value="1"/>
</dbReference>
<sequence length="135" mass="14717">MSDESRASASLRIVPIEPDSLTLTGLRVQAHHGVYDFERRDGQPFVIDLTVWLNTSGAAAADDLDQTLNYGELAVEVTDAATNEPVDLIETLAERVAQVVLAHDVAQRVRVTVHKPEAPITVPFSDVSISITRSR</sequence>
<reference evidence="8 9" key="1">
    <citation type="journal article" date="2014" name="Int. J. Syst. Evol. Microbiol.">
        <title>Complete genome sequence of Corynebacterium casei LMG S-19264T (=DSM 44701T), isolated from a smear-ripened cheese.</title>
        <authorList>
            <consortium name="US DOE Joint Genome Institute (JGI-PGF)"/>
            <person name="Walter F."/>
            <person name="Albersmeier A."/>
            <person name="Kalinowski J."/>
            <person name="Ruckert C."/>
        </authorList>
    </citation>
    <scope>NUCLEOTIDE SEQUENCE [LARGE SCALE GENOMIC DNA]</scope>
    <source>
        <strain evidence="8 9">CGMCC 1.12976</strain>
    </source>
</reference>
<dbReference type="PANTHER" id="PTHR42844:SF1">
    <property type="entry name" value="DIHYDRONEOPTERIN ALDOLASE 1-RELATED"/>
    <property type="match status" value="1"/>
</dbReference>
<evidence type="ECO:0000256" key="5">
    <source>
        <dbReference type="ARBA" id="ARBA00023239"/>
    </source>
</evidence>